<dbReference type="GO" id="GO:0015562">
    <property type="term" value="F:efflux transmembrane transporter activity"/>
    <property type="evidence" value="ECO:0007669"/>
    <property type="project" value="InterPro"/>
</dbReference>
<dbReference type="Gene3D" id="1.20.1640.10">
    <property type="entry name" value="Multidrug efflux transporter AcrB transmembrane domain"/>
    <property type="match status" value="2"/>
</dbReference>
<dbReference type="FunFam" id="3.30.70.1430:FF:000001">
    <property type="entry name" value="Efflux pump membrane transporter"/>
    <property type="match status" value="1"/>
</dbReference>
<feature type="transmembrane region" description="Helical" evidence="9">
    <location>
        <begin position="12"/>
        <end position="31"/>
    </location>
</feature>
<dbReference type="FunFam" id="1.20.1640.10:FF:000001">
    <property type="entry name" value="Efflux pump membrane transporter"/>
    <property type="match status" value="1"/>
</dbReference>
<organism evidence="10 11">
    <name type="scientific">Arcobacter caeni</name>
    <dbReference type="NCBI Taxonomy" id="1912877"/>
    <lineage>
        <taxon>Bacteria</taxon>
        <taxon>Pseudomonadati</taxon>
        <taxon>Campylobacterota</taxon>
        <taxon>Epsilonproteobacteria</taxon>
        <taxon>Campylobacterales</taxon>
        <taxon>Arcobacteraceae</taxon>
        <taxon>Arcobacter</taxon>
    </lineage>
</organism>
<feature type="transmembrane region" description="Helical" evidence="9">
    <location>
        <begin position="928"/>
        <end position="952"/>
    </location>
</feature>
<dbReference type="Pfam" id="PF00873">
    <property type="entry name" value="ACR_tran"/>
    <property type="match status" value="1"/>
</dbReference>
<reference evidence="10 11" key="1">
    <citation type="submission" date="2017-02" db="EMBL/GenBank/DDBJ databases">
        <title>Arcobacter caeni sp. nov, a new Arcobacter species isolated from reclaimed water.</title>
        <authorList>
            <person name="Figueras M.J."/>
            <person name="Perez-Cataluna A."/>
            <person name="Salas-Masso N."/>
        </authorList>
    </citation>
    <scope>NUCLEOTIDE SEQUENCE [LARGE SCALE GENOMIC DNA]</scope>
    <source>
        <strain evidence="10 11">RW17-10</strain>
    </source>
</reference>
<dbReference type="Gene3D" id="3.30.70.1440">
    <property type="entry name" value="Multidrug efflux transporter AcrB pore domain"/>
    <property type="match status" value="1"/>
</dbReference>
<dbReference type="SUPFAM" id="SSF82693">
    <property type="entry name" value="Multidrug efflux transporter AcrB pore domain, PN1, PN2, PC1 and PC2 subdomains"/>
    <property type="match status" value="4"/>
</dbReference>
<dbReference type="OrthoDB" id="9759330at2"/>
<dbReference type="NCBIfam" id="TIGR00915">
    <property type="entry name" value="2A0602"/>
    <property type="match status" value="1"/>
</dbReference>
<keyword evidence="11" id="KW-1185">Reference proteome</keyword>
<comment type="similarity">
    <text evidence="2">Belongs to the resistance-nodulation-cell division (RND) (TC 2.A.6) family.</text>
</comment>
<dbReference type="GO" id="GO:0005886">
    <property type="term" value="C:plasma membrane"/>
    <property type="evidence" value="ECO:0007669"/>
    <property type="project" value="UniProtKB-SubCell"/>
</dbReference>
<evidence type="ECO:0000256" key="1">
    <source>
        <dbReference type="ARBA" id="ARBA00004429"/>
    </source>
</evidence>
<dbReference type="PANTHER" id="PTHR32063:SF32">
    <property type="entry name" value="AMINOGLYCOSIDE EFFLUX PUMP-RELATED"/>
    <property type="match status" value="1"/>
</dbReference>
<dbReference type="Gene3D" id="3.30.70.1320">
    <property type="entry name" value="Multidrug efflux transporter AcrB pore domain like"/>
    <property type="match status" value="1"/>
</dbReference>
<feature type="transmembrane region" description="Helical" evidence="9">
    <location>
        <begin position="540"/>
        <end position="557"/>
    </location>
</feature>
<evidence type="ECO:0000256" key="5">
    <source>
        <dbReference type="ARBA" id="ARBA00022519"/>
    </source>
</evidence>
<dbReference type="RefSeq" id="WP_108558078.1">
    <property type="nucleotide sequence ID" value="NZ_MUXE01000003.1"/>
</dbReference>
<feature type="transmembrane region" description="Helical" evidence="9">
    <location>
        <begin position="972"/>
        <end position="993"/>
    </location>
</feature>
<dbReference type="NCBIfam" id="NF000282">
    <property type="entry name" value="RND_permease_1"/>
    <property type="match status" value="1"/>
</dbReference>
<feature type="transmembrane region" description="Helical" evidence="9">
    <location>
        <begin position="902"/>
        <end position="922"/>
    </location>
</feature>
<keyword evidence="4" id="KW-1003">Cell membrane</keyword>
<evidence type="ECO:0000256" key="4">
    <source>
        <dbReference type="ARBA" id="ARBA00022475"/>
    </source>
</evidence>
<comment type="caution">
    <text evidence="10">The sequence shown here is derived from an EMBL/GenBank/DDBJ whole genome shotgun (WGS) entry which is preliminary data.</text>
</comment>
<keyword evidence="3" id="KW-0813">Transport</keyword>
<evidence type="ECO:0000256" key="8">
    <source>
        <dbReference type="ARBA" id="ARBA00023136"/>
    </source>
</evidence>
<evidence type="ECO:0000256" key="9">
    <source>
        <dbReference type="SAM" id="Phobius"/>
    </source>
</evidence>
<evidence type="ECO:0000313" key="11">
    <source>
        <dbReference type="Proteomes" id="UP000251135"/>
    </source>
</evidence>
<gene>
    <name evidence="10" type="ORF">B0174_02520</name>
</gene>
<dbReference type="SUPFAM" id="SSF82866">
    <property type="entry name" value="Multidrug efflux transporter AcrB transmembrane domain"/>
    <property type="match status" value="2"/>
</dbReference>
<feature type="transmembrane region" description="Helical" evidence="9">
    <location>
        <begin position="471"/>
        <end position="498"/>
    </location>
</feature>
<feature type="transmembrane region" description="Helical" evidence="9">
    <location>
        <begin position="439"/>
        <end position="459"/>
    </location>
</feature>
<dbReference type="SUPFAM" id="SSF82714">
    <property type="entry name" value="Multidrug efflux transporter AcrB TolC docking domain, DN and DC subdomains"/>
    <property type="match status" value="2"/>
</dbReference>
<proteinExistence type="inferred from homology"/>
<evidence type="ECO:0000313" key="10">
    <source>
        <dbReference type="EMBL" id="PUE65718.1"/>
    </source>
</evidence>
<evidence type="ECO:0000256" key="7">
    <source>
        <dbReference type="ARBA" id="ARBA00022989"/>
    </source>
</evidence>
<dbReference type="InterPro" id="IPR001036">
    <property type="entry name" value="Acrflvin-R"/>
</dbReference>
<comment type="subcellular location">
    <subcellularLocation>
        <location evidence="1">Cell inner membrane</location>
        <topology evidence="1">Multi-pass membrane protein</topology>
    </subcellularLocation>
</comment>
<dbReference type="InterPro" id="IPR027463">
    <property type="entry name" value="AcrB_DN_DC_subdom"/>
</dbReference>
<evidence type="ECO:0000256" key="3">
    <source>
        <dbReference type="ARBA" id="ARBA00022448"/>
    </source>
</evidence>
<feature type="transmembrane region" description="Helical" evidence="9">
    <location>
        <begin position="367"/>
        <end position="391"/>
    </location>
</feature>
<dbReference type="Gene3D" id="3.30.70.1430">
    <property type="entry name" value="Multidrug efflux transporter AcrB pore domain"/>
    <property type="match status" value="2"/>
</dbReference>
<keyword evidence="7 9" id="KW-1133">Transmembrane helix</keyword>
<name>A0A363D305_9BACT</name>
<feature type="transmembrane region" description="Helical" evidence="9">
    <location>
        <begin position="877"/>
        <end position="895"/>
    </location>
</feature>
<dbReference type="Proteomes" id="UP000251135">
    <property type="component" value="Unassembled WGS sequence"/>
</dbReference>
<dbReference type="GO" id="GO:0042910">
    <property type="term" value="F:xenobiotic transmembrane transporter activity"/>
    <property type="evidence" value="ECO:0007669"/>
    <property type="project" value="TreeGrafter"/>
</dbReference>
<keyword evidence="5" id="KW-0997">Cell inner membrane</keyword>
<dbReference type="PANTHER" id="PTHR32063">
    <property type="match status" value="1"/>
</dbReference>
<accession>A0A363D305</accession>
<dbReference type="EMBL" id="MUXE01000003">
    <property type="protein sequence ID" value="PUE65718.1"/>
    <property type="molecule type" value="Genomic_DNA"/>
</dbReference>
<protein>
    <submittedName>
        <fullName evidence="10">Multidrug efflux RND transporter permease</fullName>
    </submittedName>
</protein>
<dbReference type="Gene3D" id="3.30.2090.10">
    <property type="entry name" value="Multidrug efflux transporter AcrB TolC docking domain, DN and DC subdomains"/>
    <property type="match status" value="2"/>
</dbReference>
<dbReference type="GO" id="GO:0009636">
    <property type="term" value="P:response to toxic substance"/>
    <property type="evidence" value="ECO:0007669"/>
    <property type="project" value="UniProtKB-ARBA"/>
</dbReference>
<feature type="transmembrane region" description="Helical" evidence="9">
    <location>
        <begin position="1005"/>
        <end position="1031"/>
    </location>
</feature>
<evidence type="ECO:0000256" key="2">
    <source>
        <dbReference type="ARBA" id="ARBA00010942"/>
    </source>
</evidence>
<feature type="transmembrane region" description="Helical" evidence="9">
    <location>
        <begin position="397"/>
        <end position="418"/>
    </location>
</feature>
<sequence length="1051" mass="114550">MLARFFVFRPIFAWVISLVIMIAGIVSLYVLPMEQYPDIAPPQINISATYTGASAQTVENSVTQIIEQQLTGLDGMIYFSSSSSSSGNSRIKVTFQQGTDPDIAQVQVQNKVQQILSRLPDDVQRQGLRVVKSQSDFLLLASLYDDTEKAEKADIADYLVSNLQDSISRLEGVGDVQVFGGQYAMRIWLDPIKLEAYNLMPQDIESAISAQNSQASAGKLGGLPVISDQQLAVTVTARSKFKTVPEFENILIKHNRDGSFVKLKDVARVEIGAQTYSNITALSGKPASGIAVQLASGANAIRTANSIKALLSKYESNLPVGYKIDYPRDSTLFIQASINEVVKTLLEAILLVVLVMFVFLKSWRATLIPAIAVPVVLLGTFGILNVLGYSINTLTMFGMVLSIGLLVDDAIVVVENVERNMREKKLPAKEATIISMQEITSALVGVATVLSVVFLPMAFFSGSTGVIYRQFSVTIISSMVLSVIVALTLTPALCATILKPHDENEKQKGFTHWFGRKFESLTSKYKNGVSKVLQTPIRWMLTYVAIIGLLAFVFIKLPTSFLPKEDQGSLMVQYTLPVGAITSRTVEVAEKIKDYFLKEEANNIDSIFTISGYSSNSSGQNIGTAYISLKSWDLRPNLSSRSDIIGQRAAQTFADPKSPYFIRDAKVIAMNPPVVQGLGSTDGFEFQLQADAITSRTTLAEVKEKVLLEAGQNSKINSIRADGSDDTPQLKIEYDTAKALSLGLSMSNIDYTLSAAWAGIYVNDFIDRSRVKRVYIQGDAPFRSKPEDLYTWKVRNANGTMTSFSEFATTKWEYGPEELSRYNGFASYQIQGSANNGISSGTAMDEMDKIADKLSNGTMHSWSGLSYQERLSTGQSGLLYAVSILIIFLCLAALYESWSVPFSILMVVPLGIVGAVLAVYFRGLDNDVYFQVALLTTIGLAAKNAILIVEFVDTAYKNGKPLLEAAIEGATLRLRPIVMTSLAFIAGITPLALSSGAGANSRISIGTGIVGGTLTATILAIFFVPLFFVLIKKVFSSKVEKELEKKAGQND</sequence>
<keyword evidence="8 9" id="KW-0472">Membrane</keyword>
<evidence type="ECO:0000256" key="6">
    <source>
        <dbReference type="ARBA" id="ARBA00022692"/>
    </source>
</evidence>
<feature type="transmembrane region" description="Helical" evidence="9">
    <location>
        <begin position="341"/>
        <end position="360"/>
    </location>
</feature>
<keyword evidence="6 9" id="KW-0812">Transmembrane</keyword>
<dbReference type="AlphaFoldDB" id="A0A363D305"/>
<dbReference type="InterPro" id="IPR004764">
    <property type="entry name" value="MdtF-like"/>
</dbReference>
<dbReference type="PRINTS" id="PR00702">
    <property type="entry name" value="ACRIFLAVINRP"/>
</dbReference>